<accession>A0A9N9DM48</accession>
<sequence length="52" mass="6338">CDSLFRRKYCKKYKRKLFNEENDFDKDIIIDISDYKSTASEKFSSYKNDDLL</sequence>
<organism evidence="1 2">
    <name type="scientific">Dentiscutata erythropus</name>
    <dbReference type="NCBI Taxonomy" id="1348616"/>
    <lineage>
        <taxon>Eukaryota</taxon>
        <taxon>Fungi</taxon>
        <taxon>Fungi incertae sedis</taxon>
        <taxon>Mucoromycota</taxon>
        <taxon>Glomeromycotina</taxon>
        <taxon>Glomeromycetes</taxon>
        <taxon>Diversisporales</taxon>
        <taxon>Gigasporaceae</taxon>
        <taxon>Dentiscutata</taxon>
    </lineage>
</organism>
<dbReference type="Proteomes" id="UP000789405">
    <property type="component" value="Unassembled WGS sequence"/>
</dbReference>
<dbReference type="EMBL" id="CAJVPY010005531">
    <property type="protein sequence ID" value="CAG8645142.1"/>
    <property type="molecule type" value="Genomic_DNA"/>
</dbReference>
<feature type="non-terminal residue" evidence="1">
    <location>
        <position position="1"/>
    </location>
</feature>
<comment type="caution">
    <text evidence="1">The sequence shown here is derived from an EMBL/GenBank/DDBJ whole genome shotgun (WGS) entry which is preliminary data.</text>
</comment>
<gene>
    <name evidence="1" type="ORF">DERYTH_LOCUS9873</name>
</gene>
<proteinExistence type="predicted"/>
<protein>
    <submittedName>
        <fullName evidence="1">16115_t:CDS:1</fullName>
    </submittedName>
</protein>
<dbReference type="AlphaFoldDB" id="A0A9N9DM48"/>
<evidence type="ECO:0000313" key="1">
    <source>
        <dbReference type="EMBL" id="CAG8645142.1"/>
    </source>
</evidence>
<evidence type="ECO:0000313" key="2">
    <source>
        <dbReference type="Proteomes" id="UP000789405"/>
    </source>
</evidence>
<reference evidence="1" key="1">
    <citation type="submission" date="2021-06" db="EMBL/GenBank/DDBJ databases">
        <authorList>
            <person name="Kallberg Y."/>
            <person name="Tangrot J."/>
            <person name="Rosling A."/>
        </authorList>
    </citation>
    <scope>NUCLEOTIDE SEQUENCE</scope>
    <source>
        <strain evidence="1">MA453B</strain>
    </source>
</reference>
<name>A0A9N9DM48_9GLOM</name>
<keyword evidence="2" id="KW-1185">Reference proteome</keyword>